<dbReference type="SUPFAM" id="SSF55811">
    <property type="entry name" value="Nudix"/>
    <property type="match status" value="1"/>
</dbReference>
<sequence length="213" mass="24364">MTTERPADEVRRTAMELTALAESGLAYCRDQFDIERFHRLGTIARELMHHVSSEDLPVYERAVASVAGYTTPKLDVRGGVFAPDGRVLLVREVSDDQWTLPGGWCDVLETPREAVEREILEEAGIRVRAIHLAGLLDREAWPHHPPYDRHVYKLFFVCDQLGDVDPDFVSNETSEVAWHPVDDLPELSIARVLPEQIQMLHRHWQNPEPAHFD</sequence>
<name>A0ABS4YQW1_9MICO</name>
<dbReference type="InterPro" id="IPR020084">
    <property type="entry name" value="NUDIX_hydrolase_CS"/>
</dbReference>
<feature type="domain" description="Nudix hydrolase" evidence="3">
    <location>
        <begin position="71"/>
        <end position="201"/>
    </location>
</feature>
<dbReference type="InterPro" id="IPR000086">
    <property type="entry name" value="NUDIX_hydrolase_dom"/>
</dbReference>
<evidence type="ECO:0000313" key="5">
    <source>
        <dbReference type="Proteomes" id="UP000698222"/>
    </source>
</evidence>
<dbReference type="RefSeq" id="WP_209896361.1">
    <property type="nucleotide sequence ID" value="NZ_BAAAJV010000015.1"/>
</dbReference>
<evidence type="ECO:0000259" key="3">
    <source>
        <dbReference type="PROSITE" id="PS51462"/>
    </source>
</evidence>
<comment type="caution">
    <text evidence="4">The sequence shown here is derived from an EMBL/GenBank/DDBJ whole genome shotgun (WGS) entry which is preliminary data.</text>
</comment>
<reference evidence="4 5" key="1">
    <citation type="submission" date="2021-03" db="EMBL/GenBank/DDBJ databases">
        <title>Sequencing the genomes of 1000 actinobacteria strains.</title>
        <authorList>
            <person name="Klenk H.-P."/>
        </authorList>
    </citation>
    <scope>NUCLEOTIDE SEQUENCE [LARGE SCALE GENOMIC DNA]</scope>
    <source>
        <strain evidence="4 5">DSM 14564</strain>
    </source>
</reference>
<dbReference type="PROSITE" id="PS00893">
    <property type="entry name" value="NUDIX_BOX"/>
    <property type="match status" value="1"/>
</dbReference>
<evidence type="ECO:0000256" key="1">
    <source>
        <dbReference type="ARBA" id="ARBA00001946"/>
    </source>
</evidence>
<evidence type="ECO:0000256" key="2">
    <source>
        <dbReference type="ARBA" id="ARBA00022801"/>
    </source>
</evidence>
<accession>A0ABS4YQW1</accession>
<dbReference type="Pfam" id="PF00293">
    <property type="entry name" value="NUDIX"/>
    <property type="match status" value="1"/>
</dbReference>
<dbReference type="Proteomes" id="UP000698222">
    <property type="component" value="Unassembled WGS sequence"/>
</dbReference>
<proteinExistence type="predicted"/>
<organism evidence="4 5">
    <name type="scientific">Brachybacterium fresconis</name>
    <dbReference type="NCBI Taxonomy" id="173363"/>
    <lineage>
        <taxon>Bacteria</taxon>
        <taxon>Bacillati</taxon>
        <taxon>Actinomycetota</taxon>
        <taxon>Actinomycetes</taxon>
        <taxon>Micrococcales</taxon>
        <taxon>Dermabacteraceae</taxon>
        <taxon>Brachybacterium</taxon>
    </lineage>
</organism>
<dbReference type="EMBL" id="JAGIOC010000002">
    <property type="protein sequence ID" value="MBP2411181.1"/>
    <property type="molecule type" value="Genomic_DNA"/>
</dbReference>
<dbReference type="InterPro" id="IPR015797">
    <property type="entry name" value="NUDIX_hydrolase-like_dom_sf"/>
</dbReference>
<dbReference type="PANTHER" id="PTHR43046:SF16">
    <property type="entry name" value="ADP-RIBOSE PYROPHOSPHATASE YJHB-RELATED"/>
    <property type="match status" value="1"/>
</dbReference>
<keyword evidence="5" id="KW-1185">Reference proteome</keyword>
<dbReference type="Gene3D" id="6.10.250.1120">
    <property type="match status" value="1"/>
</dbReference>
<dbReference type="InterPro" id="IPR059176">
    <property type="entry name" value="UDP-X_N"/>
</dbReference>
<keyword evidence="2" id="KW-0378">Hydrolase</keyword>
<protein>
    <submittedName>
        <fullName evidence="4">ADP-ribose pyrophosphatase YjhB (NUDIX family)</fullName>
    </submittedName>
</protein>
<gene>
    <name evidence="4" type="ORF">JOF44_004148</name>
</gene>
<dbReference type="PROSITE" id="PS51462">
    <property type="entry name" value="NUDIX"/>
    <property type="match status" value="1"/>
</dbReference>
<evidence type="ECO:0000313" key="4">
    <source>
        <dbReference type="EMBL" id="MBP2411181.1"/>
    </source>
</evidence>
<dbReference type="PANTHER" id="PTHR43046">
    <property type="entry name" value="GDP-MANNOSE MANNOSYL HYDROLASE"/>
    <property type="match status" value="1"/>
</dbReference>
<dbReference type="Pfam" id="PF12535">
    <property type="entry name" value="Nudix_N"/>
    <property type="match status" value="1"/>
</dbReference>
<dbReference type="Gene3D" id="3.90.79.10">
    <property type="entry name" value="Nucleoside Triphosphate Pyrophosphohydrolase"/>
    <property type="match status" value="1"/>
</dbReference>
<comment type="cofactor">
    <cofactor evidence="1">
        <name>Mg(2+)</name>
        <dbReference type="ChEBI" id="CHEBI:18420"/>
    </cofactor>
</comment>